<gene>
    <name evidence="2" type="ORF">CKO31_12690</name>
</gene>
<dbReference type="EMBL" id="NRRV01000028">
    <property type="protein sequence ID" value="MBK1631585.1"/>
    <property type="molecule type" value="Genomic_DNA"/>
</dbReference>
<reference evidence="2 3" key="1">
    <citation type="journal article" date="2020" name="Microorganisms">
        <title>Osmotic Adaptation and Compatible Solute Biosynthesis of Phototrophic Bacteria as Revealed from Genome Analyses.</title>
        <authorList>
            <person name="Imhoff J.F."/>
            <person name="Rahn T."/>
            <person name="Kunzel S."/>
            <person name="Keller A."/>
            <person name="Neulinger S.C."/>
        </authorList>
    </citation>
    <scope>NUCLEOTIDE SEQUENCE [LARGE SCALE GENOMIC DNA]</scope>
    <source>
        <strain evidence="2 3">DSM 6210</strain>
    </source>
</reference>
<accession>A0ABS1CI71</accession>
<proteinExistence type="predicted"/>
<dbReference type="RefSeq" id="WP_200238053.1">
    <property type="nucleotide sequence ID" value="NZ_NRRV01000028.1"/>
</dbReference>
<evidence type="ECO:0000259" key="1">
    <source>
        <dbReference type="SMART" id="SM01321"/>
    </source>
</evidence>
<sequence>MSEPKGWYSRGYLPHLDCPGLLQFITFRLGDSLPAAVLGRIRAETRGDEAARRKRIEQYLDQGRGACWLRRPDVARLVEAALLHFDGTRYRLLSWVVMPNHVHVLIETFPDHPLAKVVQSWKAFTAREANQLLHRAGEFWDREYFDRYIRDDRHLAAVHRYIAQNPVKAGLAARAEDWPFGSAARGD</sequence>
<dbReference type="InterPro" id="IPR002686">
    <property type="entry name" value="Transposase_17"/>
</dbReference>
<name>A0ABS1CI71_9GAMM</name>
<dbReference type="SUPFAM" id="SSF143422">
    <property type="entry name" value="Transposase IS200-like"/>
    <property type="match status" value="1"/>
</dbReference>
<dbReference type="NCBIfam" id="NF047646">
    <property type="entry name" value="REP_Tyr_transpos"/>
    <property type="match status" value="1"/>
</dbReference>
<dbReference type="InterPro" id="IPR036515">
    <property type="entry name" value="Transposase_17_sf"/>
</dbReference>
<evidence type="ECO:0000313" key="3">
    <source>
        <dbReference type="Proteomes" id="UP000748752"/>
    </source>
</evidence>
<feature type="domain" description="Transposase IS200-like" evidence="1">
    <location>
        <begin position="18"/>
        <end position="165"/>
    </location>
</feature>
<dbReference type="PANTHER" id="PTHR36966:SF1">
    <property type="entry name" value="REP-ASSOCIATED TYROSINE TRANSPOSASE"/>
    <property type="match status" value="1"/>
</dbReference>
<keyword evidence="3" id="KW-1185">Reference proteome</keyword>
<dbReference type="Proteomes" id="UP000748752">
    <property type="component" value="Unassembled WGS sequence"/>
</dbReference>
<comment type="caution">
    <text evidence="2">The sequence shown here is derived from an EMBL/GenBank/DDBJ whole genome shotgun (WGS) entry which is preliminary data.</text>
</comment>
<evidence type="ECO:0000313" key="2">
    <source>
        <dbReference type="EMBL" id="MBK1631585.1"/>
    </source>
</evidence>
<dbReference type="PANTHER" id="PTHR36966">
    <property type="entry name" value="REP-ASSOCIATED TYROSINE TRANSPOSASE"/>
    <property type="match status" value="1"/>
</dbReference>
<protein>
    <submittedName>
        <fullName evidence="2">Transposase</fullName>
    </submittedName>
</protein>
<dbReference type="SMART" id="SM01321">
    <property type="entry name" value="Y1_Tnp"/>
    <property type="match status" value="1"/>
</dbReference>
<dbReference type="Pfam" id="PF01797">
    <property type="entry name" value="Y1_Tnp"/>
    <property type="match status" value="1"/>
</dbReference>
<dbReference type="InterPro" id="IPR052715">
    <property type="entry name" value="RAYT_transposase"/>
</dbReference>
<organism evidence="2 3">
    <name type="scientific">Thiohalocapsa halophila</name>
    <dbReference type="NCBI Taxonomy" id="69359"/>
    <lineage>
        <taxon>Bacteria</taxon>
        <taxon>Pseudomonadati</taxon>
        <taxon>Pseudomonadota</taxon>
        <taxon>Gammaproteobacteria</taxon>
        <taxon>Chromatiales</taxon>
        <taxon>Chromatiaceae</taxon>
        <taxon>Thiohalocapsa</taxon>
    </lineage>
</organism>
<dbReference type="Gene3D" id="3.30.70.1290">
    <property type="entry name" value="Transposase IS200-like"/>
    <property type="match status" value="1"/>
</dbReference>